<dbReference type="AlphaFoldDB" id="A0AAW2GE10"/>
<comment type="caution">
    <text evidence="3">The sequence shown here is derived from an EMBL/GenBank/DDBJ whole genome shotgun (WGS) entry which is preliminary data.</text>
</comment>
<accession>A0AAW2GE10</accession>
<keyword evidence="2" id="KW-0472">Membrane</keyword>
<dbReference type="Proteomes" id="UP001430953">
    <property type="component" value="Unassembled WGS sequence"/>
</dbReference>
<dbReference type="EMBL" id="JADYXP020000004">
    <property type="protein sequence ID" value="KAL0125793.1"/>
    <property type="molecule type" value="Genomic_DNA"/>
</dbReference>
<evidence type="ECO:0000313" key="4">
    <source>
        <dbReference type="Proteomes" id="UP001430953"/>
    </source>
</evidence>
<name>A0AAW2GE10_9HYME</name>
<keyword evidence="4" id="KW-1185">Reference proteome</keyword>
<evidence type="ECO:0000313" key="3">
    <source>
        <dbReference type="EMBL" id="KAL0125793.1"/>
    </source>
</evidence>
<feature type="transmembrane region" description="Helical" evidence="2">
    <location>
        <begin position="28"/>
        <end position="49"/>
    </location>
</feature>
<keyword evidence="2" id="KW-1133">Transmembrane helix</keyword>
<proteinExistence type="predicted"/>
<protein>
    <submittedName>
        <fullName evidence="3">Uncharacterized protein</fullName>
    </submittedName>
</protein>
<feature type="region of interest" description="Disordered" evidence="1">
    <location>
        <begin position="56"/>
        <end position="90"/>
    </location>
</feature>
<organism evidence="3 4">
    <name type="scientific">Cardiocondyla obscurior</name>
    <dbReference type="NCBI Taxonomy" id="286306"/>
    <lineage>
        <taxon>Eukaryota</taxon>
        <taxon>Metazoa</taxon>
        <taxon>Ecdysozoa</taxon>
        <taxon>Arthropoda</taxon>
        <taxon>Hexapoda</taxon>
        <taxon>Insecta</taxon>
        <taxon>Pterygota</taxon>
        <taxon>Neoptera</taxon>
        <taxon>Endopterygota</taxon>
        <taxon>Hymenoptera</taxon>
        <taxon>Apocrita</taxon>
        <taxon>Aculeata</taxon>
        <taxon>Formicoidea</taxon>
        <taxon>Formicidae</taxon>
        <taxon>Myrmicinae</taxon>
        <taxon>Cardiocondyla</taxon>
    </lineage>
</organism>
<reference evidence="3 4" key="1">
    <citation type="submission" date="2023-03" db="EMBL/GenBank/DDBJ databases">
        <title>High recombination rates correlate with genetic variation in Cardiocondyla obscurior ants.</title>
        <authorList>
            <person name="Errbii M."/>
        </authorList>
    </citation>
    <scope>NUCLEOTIDE SEQUENCE [LARGE SCALE GENOMIC DNA]</scope>
    <source>
        <strain evidence="3">Alpha-2009</strain>
        <tissue evidence="3">Whole body</tissue>
    </source>
</reference>
<evidence type="ECO:0000256" key="1">
    <source>
        <dbReference type="SAM" id="MobiDB-lite"/>
    </source>
</evidence>
<sequence>MYRTELPPRCRATNKNDASARPSPAPRFAAVCLLHLSSAYVHGCLLFSLPRSATGKRRRCSFSGNARRSPGNDHVTWQGSRISTRERDFA</sequence>
<gene>
    <name evidence="3" type="ORF">PUN28_004687</name>
</gene>
<keyword evidence="2" id="KW-0812">Transmembrane</keyword>
<feature type="region of interest" description="Disordered" evidence="1">
    <location>
        <begin position="1"/>
        <end position="24"/>
    </location>
</feature>
<evidence type="ECO:0000256" key="2">
    <source>
        <dbReference type="SAM" id="Phobius"/>
    </source>
</evidence>